<reference evidence="2 3" key="1">
    <citation type="journal article" date="2022" name="bioRxiv">
        <title>Genomics of Preaxostyla Flagellates Illuminates Evolutionary Transitions and the Path Towards Mitochondrial Loss.</title>
        <authorList>
            <person name="Novak L.V.F."/>
            <person name="Treitli S.C."/>
            <person name="Pyrih J."/>
            <person name="Halakuc P."/>
            <person name="Pipaliya S.V."/>
            <person name="Vacek V."/>
            <person name="Brzon O."/>
            <person name="Soukal P."/>
            <person name="Eme L."/>
            <person name="Dacks J.B."/>
            <person name="Karnkowska A."/>
            <person name="Elias M."/>
            <person name="Hampl V."/>
        </authorList>
    </citation>
    <scope>NUCLEOTIDE SEQUENCE [LARGE SCALE GENOMIC DNA]</scope>
    <source>
        <strain evidence="2">NAU3</strain>
        <tissue evidence="2">Gut</tissue>
    </source>
</reference>
<feature type="region of interest" description="Disordered" evidence="1">
    <location>
        <begin position="200"/>
        <end position="250"/>
    </location>
</feature>
<sequence>MSPLEALLKIEQKRMVMPGVIQSITGLSTKALCRARQMGGREWLLNAALLNYMESNIEKSQFNDIKLSSNWAYKAYRLAIQASLPVAVTAAFNPAVVKKAFANCGVAPLSLERLVKKMAVGNEGEQTVSNPKSPTFADASFSGIAPIVQIGKLLTSKESVEELEKKECRGQIQKKTDHRRSIDGVKLRNKKVVPLSPQKAALNKNEVNRMKARPVKKPSNKPASRQTSPRSNNGTKCIEGRSLHSGKIRL</sequence>
<organism evidence="2 3">
    <name type="scientific">Blattamonas nauphoetae</name>
    <dbReference type="NCBI Taxonomy" id="2049346"/>
    <lineage>
        <taxon>Eukaryota</taxon>
        <taxon>Metamonada</taxon>
        <taxon>Preaxostyla</taxon>
        <taxon>Oxymonadida</taxon>
        <taxon>Blattamonas</taxon>
    </lineage>
</organism>
<accession>A0ABQ9YE05</accession>
<evidence type="ECO:0000256" key="1">
    <source>
        <dbReference type="SAM" id="MobiDB-lite"/>
    </source>
</evidence>
<proteinExistence type="predicted"/>
<evidence type="ECO:0000313" key="3">
    <source>
        <dbReference type="Proteomes" id="UP001281761"/>
    </source>
</evidence>
<dbReference type="Proteomes" id="UP001281761">
    <property type="component" value="Unassembled WGS sequence"/>
</dbReference>
<feature type="compositionally biased region" description="Basic residues" evidence="1">
    <location>
        <begin position="210"/>
        <end position="219"/>
    </location>
</feature>
<dbReference type="EMBL" id="JARBJD010000013">
    <property type="protein sequence ID" value="KAK2961925.1"/>
    <property type="molecule type" value="Genomic_DNA"/>
</dbReference>
<evidence type="ECO:0000313" key="2">
    <source>
        <dbReference type="EMBL" id="KAK2961925.1"/>
    </source>
</evidence>
<name>A0ABQ9YE05_9EUKA</name>
<protein>
    <submittedName>
        <fullName evidence="2">Uncharacterized protein</fullName>
    </submittedName>
</protein>
<feature type="compositionally biased region" description="Polar residues" evidence="1">
    <location>
        <begin position="221"/>
        <end position="235"/>
    </location>
</feature>
<gene>
    <name evidence="2" type="ORF">BLNAU_2981</name>
</gene>
<keyword evidence="3" id="KW-1185">Reference proteome</keyword>
<comment type="caution">
    <text evidence="2">The sequence shown here is derived from an EMBL/GenBank/DDBJ whole genome shotgun (WGS) entry which is preliminary data.</text>
</comment>